<protein>
    <submittedName>
        <fullName evidence="1">Uncharacterized protein</fullName>
    </submittedName>
</protein>
<name>A0A8S2F6C2_9BILA</name>
<proteinExistence type="predicted"/>
<evidence type="ECO:0000313" key="3">
    <source>
        <dbReference type="Proteomes" id="UP000677228"/>
    </source>
</evidence>
<gene>
    <name evidence="1" type="ORF">OVA965_LOCUS31579</name>
    <name evidence="2" type="ORF">TMI583_LOCUS32414</name>
</gene>
<evidence type="ECO:0000313" key="1">
    <source>
        <dbReference type="EMBL" id="CAF1368914.1"/>
    </source>
</evidence>
<reference evidence="1" key="1">
    <citation type="submission" date="2021-02" db="EMBL/GenBank/DDBJ databases">
        <authorList>
            <person name="Nowell W R."/>
        </authorList>
    </citation>
    <scope>NUCLEOTIDE SEQUENCE</scope>
</reference>
<sequence length="69" mass="7401">MYIPGRSCMGSGFISSDTDNVIQGKLLCMDRGLGKGISAARPIPSRSKLYVELSEENISSNESGFCVLN</sequence>
<dbReference type="Proteomes" id="UP000677228">
    <property type="component" value="Unassembled WGS sequence"/>
</dbReference>
<evidence type="ECO:0000313" key="2">
    <source>
        <dbReference type="EMBL" id="CAF4178159.1"/>
    </source>
</evidence>
<accession>A0A8S2F6C2</accession>
<organism evidence="1 3">
    <name type="scientific">Didymodactylos carnosus</name>
    <dbReference type="NCBI Taxonomy" id="1234261"/>
    <lineage>
        <taxon>Eukaryota</taxon>
        <taxon>Metazoa</taxon>
        <taxon>Spiralia</taxon>
        <taxon>Gnathifera</taxon>
        <taxon>Rotifera</taxon>
        <taxon>Eurotatoria</taxon>
        <taxon>Bdelloidea</taxon>
        <taxon>Philodinida</taxon>
        <taxon>Philodinidae</taxon>
        <taxon>Didymodactylos</taxon>
    </lineage>
</organism>
<dbReference type="AlphaFoldDB" id="A0A8S2F6C2"/>
<comment type="caution">
    <text evidence="1">The sequence shown here is derived from an EMBL/GenBank/DDBJ whole genome shotgun (WGS) entry which is preliminary data.</text>
</comment>
<dbReference type="Proteomes" id="UP000682733">
    <property type="component" value="Unassembled WGS sequence"/>
</dbReference>
<dbReference type="EMBL" id="CAJNOK010023862">
    <property type="protein sequence ID" value="CAF1368914.1"/>
    <property type="molecule type" value="Genomic_DNA"/>
</dbReference>
<dbReference type="EMBL" id="CAJOBA010045528">
    <property type="protein sequence ID" value="CAF4178159.1"/>
    <property type="molecule type" value="Genomic_DNA"/>
</dbReference>